<dbReference type="OrthoDB" id="1451384at2"/>
<accession>A0A1A9LJ25</accession>
<comment type="caution">
    <text evidence="2">The sequence shown here is derived from an EMBL/GenBank/DDBJ whole genome shotgun (WGS) entry which is preliminary data.</text>
</comment>
<evidence type="ECO:0000256" key="1">
    <source>
        <dbReference type="SAM" id="Phobius"/>
    </source>
</evidence>
<evidence type="ECO:0000313" key="3">
    <source>
        <dbReference type="Proteomes" id="UP000077552"/>
    </source>
</evidence>
<organism evidence="2 3">
    <name type="scientific">Aequorivita soesokkakensis</name>
    <dbReference type="NCBI Taxonomy" id="1385699"/>
    <lineage>
        <taxon>Bacteria</taxon>
        <taxon>Pseudomonadati</taxon>
        <taxon>Bacteroidota</taxon>
        <taxon>Flavobacteriia</taxon>
        <taxon>Flavobacteriales</taxon>
        <taxon>Flavobacteriaceae</taxon>
        <taxon>Aequorivita</taxon>
    </lineage>
</organism>
<dbReference type="Proteomes" id="UP000077552">
    <property type="component" value="Unassembled WGS sequence"/>
</dbReference>
<keyword evidence="1" id="KW-0812">Transmembrane</keyword>
<reference evidence="2 3" key="1">
    <citation type="submission" date="2016-05" db="EMBL/GenBank/DDBJ databases">
        <title>Genome sequencing of Vitellibacter soesokkakensis RSSK-12.</title>
        <authorList>
            <person name="Thevarajoo S."/>
            <person name="Selvaratnam C."/>
            <person name="Goh K.M."/>
            <person name="Chan K.-G."/>
            <person name="Chong C.S."/>
        </authorList>
    </citation>
    <scope>NUCLEOTIDE SEQUENCE [LARGE SCALE GENOMIC DNA]</scope>
    <source>
        <strain evidence="2 3">RSSK-12</strain>
    </source>
</reference>
<name>A0A1A9LJ25_9FLAO</name>
<protein>
    <submittedName>
        <fullName evidence="2">Uncharacterized protein</fullName>
    </submittedName>
</protein>
<keyword evidence="3" id="KW-1185">Reference proteome</keyword>
<feature type="transmembrane region" description="Helical" evidence="1">
    <location>
        <begin position="81"/>
        <end position="102"/>
    </location>
</feature>
<keyword evidence="1" id="KW-0472">Membrane</keyword>
<dbReference type="STRING" id="1385699.A7A78_01930"/>
<dbReference type="EMBL" id="LXIE01000001">
    <property type="protein sequence ID" value="OAD92692.1"/>
    <property type="molecule type" value="Genomic_DNA"/>
</dbReference>
<dbReference type="RefSeq" id="WP_068760698.1">
    <property type="nucleotide sequence ID" value="NZ_LXIE01000001.1"/>
</dbReference>
<sequence length="104" mass="11384">MIPWAQLIPTAISLVEVAGGILSSNKKEKAKAANNPSHDAASLLSRIEILENNELKQAELIQQMAQQNLTLIKKAENNYRLAVIGICASLLSIALLLVLFFLKF</sequence>
<proteinExistence type="predicted"/>
<keyword evidence="1" id="KW-1133">Transmembrane helix</keyword>
<dbReference type="AlphaFoldDB" id="A0A1A9LJ25"/>
<gene>
    <name evidence="2" type="ORF">A7A78_01930</name>
</gene>
<evidence type="ECO:0000313" key="2">
    <source>
        <dbReference type="EMBL" id="OAD92692.1"/>
    </source>
</evidence>